<evidence type="ECO:0000313" key="1">
    <source>
        <dbReference type="EMBL" id="HHE04638.1"/>
    </source>
</evidence>
<gene>
    <name evidence="1" type="ORF">ENL19_01090</name>
</gene>
<proteinExistence type="predicted"/>
<protein>
    <submittedName>
        <fullName evidence="1">Uncharacterized protein</fullName>
    </submittedName>
</protein>
<name>A0A7C5DAM2_UNCW3</name>
<reference evidence="1" key="1">
    <citation type="journal article" date="2020" name="mSystems">
        <title>Genome- and Community-Level Interaction Insights into Carbon Utilization and Element Cycling Functions of Hydrothermarchaeota in Hydrothermal Sediment.</title>
        <authorList>
            <person name="Zhou Z."/>
            <person name="Liu Y."/>
            <person name="Xu W."/>
            <person name="Pan J."/>
            <person name="Luo Z.H."/>
            <person name="Li M."/>
        </authorList>
    </citation>
    <scope>NUCLEOTIDE SEQUENCE [LARGE SCALE GENOMIC DNA]</scope>
    <source>
        <strain evidence="1">HyVt-74</strain>
    </source>
</reference>
<dbReference type="EMBL" id="DRTB01000075">
    <property type="protein sequence ID" value="HHE04638.1"/>
    <property type="molecule type" value="Genomic_DNA"/>
</dbReference>
<dbReference type="AlphaFoldDB" id="A0A7C5DAM2"/>
<feature type="non-terminal residue" evidence="1">
    <location>
        <position position="75"/>
    </location>
</feature>
<accession>A0A7C5DAM2</accession>
<comment type="caution">
    <text evidence="1">The sequence shown here is derived from an EMBL/GenBank/DDBJ whole genome shotgun (WGS) entry which is preliminary data.</text>
</comment>
<organism evidence="1">
    <name type="scientific">candidate division WOR-3 bacterium</name>
    <dbReference type="NCBI Taxonomy" id="2052148"/>
    <lineage>
        <taxon>Bacteria</taxon>
        <taxon>Bacteria division WOR-3</taxon>
    </lineage>
</organism>
<sequence length="75" mass="8948">MMVYAIIDFTKTAKKYCTFDIWNIKIYIYSDDGFLIEERPYNDAELEELRENKIPFVFKLDTSSCNVPDDYLFLA</sequence>
<dbReference type="Proteomes" id="UP000886110">
    <property type="component" value="Unassembled WGS sequence"/>
</dbReference>